<keyword evidence="5 6" id="KW-0456">Lyase</keyword>
<dbReference type="InterPro" id="IPR006156">
    <property type="entry name" value="Dihydroneopterin_aldolase"/>
</dbReference>
<dbReference type="InterPro" id="IPR043133">
    <property type="entry name" value="GTP-CH-I_C/QueF"/>
</dbReference>
<dbReference type="EMBL" id="PSQJ01000004">
    <property type="protein sequence ID" value="PTL86429.1"/>
    <property type="molecule type" value="Genomic_DNA"/>
</dbReference>
<protein>
    <recommendedName>
        <fullName evidence="6">7,8-dihydroneopterin aldolase</fullName>
        <ecNumber evidence="6">4.1.2.25</ecNumber>
    </recommendedName>
</protein>
<reference evidence="9" key="1">
    <citation type="submission" date="2018-02" db="EMBL/GenBank/DDBJ databases">
        <title>Genome sequence of Candidatus Liberibacter europaeus.</title>
        <authorList>
            <person name="Frampton R.A."/>
            <person name="Thompson S.M."/>
            <person name="David C."/>
            <person name="Addison S.M."/>
            <person name="Smith G.R."/>
        </authorList>
    </citation>
    <scope>NUCLEOTIDE SEQUENCE [LARGE SCALE GENOMIC DNA]</scope>
</reference>
<dbReference type="UniPathway" id="UPA00077">
    <property type="reaction ID" value="UER00154"/>
</dbReference>
<dbReference type="InterPro" id="IPR006157">
    <property type="entry name" value="FolB_dom"/>
</dbReference>
<dbReference type="PANTHER" id="PTHR42844">
    <property type="entry name" value="DIHYDRONEOPTERIN ALDOLASE 1-RELATED"/>
    <property type="match status" value="1"/>
</dbReference>
<evidence type="ECO:0000256" key="1">
    <source>
        <dbReference type="ARBA" id="ARBA00001353"/>
    </source>
</evidence>
<dbReference type="Proteomes" id="UP000240811">
    <property type="component" value="Unassembled WGS sequence"/>
</dbReference>
<evidence type="ECO:0000313" key="8">
    <source>
        <dbReference type="EMBL" id="PTL86429.1"/>
    </source>
</evidence>
<accession>A0A2T4VXB8</accession>
<proteinExistence type="inferred from homology"/>
<evidence type="ECO:0000256" key="3">
    <source>
        <dbReference type="ARBA" id="ARBA00005708"/>
    </source>
</evidence>
<evidence type="ECO:0000256" key="2">
    <source>
        <dbReference type="ARBA" id="ARBA00005013"/>
    </source>
</evidence>
<organism evidence="8 9">
    <name type="scientific">Candidatus Liberibacter europaeus</name>
    <dbReference type="NCBI Taxonomy" id="744859"/>
    <lineage>
        <taxon>Bacteria</taxon>
        <taxon>Pseudomonadati</taxon>
        <taxon>Pseudomonadota</taxon>
        <taxon>Alphaproteobacteria</taxon>
        <taxon>Hyphomicrobiales</taxon>
        <taxon>Rhizobiaceae</taxon>
        <taxon>Liberibacter</taxon>
    </lineage>
</organism>
<dbReference type="NCBIfam" id="TIGR00526">
    <property type="entry name" value="folB_dom"/>
    <property type="match status" value="1"/>
</dbReference>
<sequence length="126" mass="14562">MDKTYIIFLKNCAFFAHHGVYKEEETQGQRFFVDIEMEIIQNSVLDSDCLSNTIDYSTVFSITEKIVMGTRRHLIESLAADIAKSLLKKFKKIIRVIVVVRKPNVSIKGILDYVEVRVEYANQTQL</sequence>
<comment type="function">
    <text evidence="6">Catalyzes the conversion of 7,8-dihydroneopterin to 6-hydroxymethyl-7,8-dihydropterin.</text>
</comment>
<dbReference type="GO" id="GO:0004150">
    <property type="term" value="F:dihydroneopterin aldolase activity"/>
    <property type="evidence" value="ECO:0007669"/>
    <property type="project" value="UniProtKB-UniRule"/>
</dbReference>
<dbReference type="SUPFAM" id="SSF55620">
    <property type="entry name" value="Tetrahydrobiopterin biosynthesis enzymes-like"/>
    <property type="match status" value="1"/>
</dbReference>
<dbReference type="GO" id="GO:0046656">
    <property type="term" value="P:folic acid biosynthetic process"/>
    <property type="evidence" value="ECO:0007669"/>
    <property type="project" value="UniProtKB-UniRule"/>
</dbReference>
<comment type="caution">
    <text evidence="8">The sequence shown here is derived from an EMBL/GenBank/DDBJ whole genome shotgun (WGS) entry which is preliminary data.</text>
</comment>
<evidence type="ECO:0000256" key="6">
    <source>
        <dbReference type="RuleBase" id="RU362079"/>
    </source>
</evidence>
<evidence type="ECO:0000313" key="9">
    <source>
        <dbReference type="Proteomes" id="UP000240811"/>
    </source>
</evidence>
<name>A0A2T4VXB8_9HYPH</name>
<evidence type="ECO:0000256" key="5">
    <source>
        <dbReference type="ARBA" id="ARBA00023239"/>
    </source>
</evidence>
<keyword evidence="4 6" id="KW-0289">Folate biosynthesis</keyword>
<feature type="domain" description="Dihydroneopterin aldolase/epimerase" evidence="7">
    <location>
        <begin position="7"/>
        <end position="120"/>
    </location>
</feature>
<dbReference type="SMART" id="SM00905">
    <property type="entry name" value="FolB"/>
    <property type="match status" value="1"/>
</dbReference>
<comment type="pathway">
    <text evidence="2 6">Cofactor biosynthesis; tetrahydrofolate biosynthesis; 2-amino-4-hydroxy-6-hydroxymethyl-7,8-dihydropteridine diphosphate from 7,8-dihydroneopterin triphosphate: step 3/4.</text>
</comment>
<dbReference type="EC" id="4.1.2.25" evidence="6"/>
<comment type="similarity">
    <text evidence="3 6">Belongs to the DHNA family.</text>
</comment>
<evidence type="ECO:0000256" key="4">
    <source>
        <dbReference type="ARBA" id="ARBA00022909"/>
    </source>
</evidence>
<evidence type="ECO:0000259" key="7">
    <source>
        <dbReference type="SMART" id="SM00905"/>
    </source>
</evidence>
<dbReference type="Gene3D" id="3.30.1130.10">
    <property type="match status" value="1"/>
</dbReference>
<dbReference type="GO" id="GO:0046654">
    <property type="term" value="P:tetrahydrofolate biosynthetic process"/>
    <property type="evidence" value="ECO:0007669"/>
    <property type="project" value="UniProtKB-UniRule"/>
</dbReference>
<dbReference type="Pfam" id="PF02152">
    <property type="entry name" value="FolB"/>
    <property type="match status" value="1"/>
</dbReference>
<comment type="catalytic activity">
    <reaction evidence="1 6">
        <text>7,8-dihydroneopterin = 6-hydroxymethyl-7,8-dihydropterin + glycolaldehyde</text>
        <dbReference type="Rhea" id="RHEA:10540"/>
        <dbReference type="ChEBI" id="CHEBI:17001"/>
        <dbReference type="ChEBI" id="CHEBI:17071"/>
        <dbReference type="ChEBI" id="CHEBI:44841"/>
        <dbReference type="EC" id="4.1.2.25"/>
    </reaction>
</comment>
<dbReference type="GO" id="GO:0005737">
    <property type="term" value="C:cytoplasm"/>
    <property type="evidence" value="ECO:0007669"/>
    <property type="project" value="TreeGrafter"/>
</dbReference>
<dbReference type="NCBIfam" id="TIGR00525">
    <property type="entry name" value="folB"/>
    <property type="match status" value="1"/>
</dbReference>
<dbReference type="AlphaFoldDB" id="A0A2T4VXB8"/>
<gene>
    <name evidence="8" type="primary">folB</name>
    <name evidence="8" type="ORF">C4617_03755</name>
</gene>
<dbReference type="PANTHER" id="PTHR42844:SF1">
    <property type="entry name" value="DIHYDRONEOPTERIN ALDOLASE 1-RELATED"/>
    <property type="match status" value="1"/>
</dbReference>